<keyword evidence="9" id="KW-1185">Reference proteome</keyword>
<comment type="function">
    <text evidence="5">Part of a binding-protein-dependent transport system for aliphatic sulfonates. Putative binding protein.</text>
</comment>
<keyword evidence="3" id="KW-0813">Transport</keyword>
<dbReference type="RefSeq" id="WP_047752692.1">
    <property type="nucleotide sequence ID" value="NZ_CP018058.1"/>
</dbReference>
<dbReference type="NCBIfam" id="TIGR01728">
    <property type="entry name" value="SsuA_fam"/>
    <property type="match status" value="1"/>
</dbReference>
<evidence type="ECO:0000259" key="7">
    <source>
        <dbReference type="SMART" id="SM00062"/>
    </source>
</evidence>
<evidence type="ECO:0000256" key="2">
    <source>
        <dbReference type="ARBA" id="ARBA00010742"/>
    </source>
</evidence>
<dbReference type="EMBL" id="NEWK01000001">
    <property type="protein sequence ID" value="OXB89381.1"/>
    <property type="molecule type" value="Genomic_DNA"/>
</dbReference>
<evidence type="ECO:0000256" key="3">
    <source>
        <dbReference type="ARBA" id="ARBA00022448"/>
    </source>
</evidence>
<feature type="domain" description="Solute-binding protein family 3/N-terminal" evidence="7">
    <location>
        <begin position="48"/>
        <end position="264"/>
    </location>
</feature>
<dbReference type="SMART" id="SM00062">
    <property type="entry name" value="PBPb"/>
    <property type="match status" value="1"/>
</dbReference>
<dbReference type="GO" id="GO:0042597">
    <property type="term" value="C:periplasmic space"/>
    <property type="evidence" value="ECO:0007669"/>
    <property type="project" value="UniProtKB-SubCell"/>
</dbReference>
<proteinExistence type="inferred from homology"/>
<dbReference type="Pfam" id="PF09084">
    <property type="entry name" value="NMT1"/>
    <property type="match status" value="1"/>
</dbReference>
<evidence type="ECO:0000313" key="8">
    <source>
        <dbReference type="EMBL" id="OXB89381.1"/>
    </source>
</evidence>
<dbReference type="InterPro" id="IPR010067">
    <property type="entry name" value="ABC_SsuA_sub-bd"/>
</dbReference>
<dbReference type="GO" id="GO:0042626">
    <property type="term" value="F:ATPase-coupled transmembrane transporter activity"/>
    <property type="evidence" value="ECO:0007669"/>
    <property type="project" value="InterPro"/>
</dbReference>
<evidence type="ECO:0000256" key="6">
    <source>
        <dbReference type="ARBA" id="ARBA00070228"/>
    </source>
</evidence>
<dbReference type="GO" id="GO:0016020">
    <property type="term" value="C:membrane"/>
    <property type="evidence" value="ECO:0007669"/>
    <property type="project" value="InterPro"/>
</dbReference>
<evidence type="ECO:0000256" key="5">
    <source>
        <dbReference type="ARBA" id="ARBA00055538"/>
    </source>
</evidence>
<protein>
    <recommendedName>
        <fullName evidence="6">Putative aliphatic sulfonates-binding protein</fullName>
    </recommendedName>
</protein>
<dbReference type="NCBIfam" id="NF008588">
    <property type="entry name" value="PRK11553.1"/>
    <property type="match status" value="1"/>
</dbReference>
<dbReference type="PANTHER" id="PTHR30024:SF42">
    <property type="entry name" value="ALIPHATIC SULFONATES-BINDING PROTEIN-RELATED"/>
    <property type="match status" value="1"/>
</dbReference>
<dbReference type="FunFam" id="3.40.190.10:FF:000050">
    <property type="entry name" value="Sulfonate ABC transporter substrate-binding protein"/>
    <property type="match status" value="1"/>
</dbReference>
<accession>A0A226QA93</accession>
<dbReference type="CDD" id="cd13557">
    <property type="entry name" value="PBP2_SsuA"/>
    <property type="match status" value="1"/>
</dbReference>
<dbReference type="KEGG" id="gtm:GT3921_06000"/>
<evidence type="ECO:0000256" key="4">
    <source>
        <dbReference type="ARBA" id="ARBA00022729"/>
    </source>
</evidence>
<dbReference type="SUPFAM" id="SSF53850">
    <property type="entry name" value="Periplasmic binding protein-like II"/>
    <property type="match status" value="1"/>
</dbReference>
<dbReference type="PANTHER" id="PTHR30024">
    <property type="entry name" value="ALIPHATIC SULFONATES-BINDING PROTEIN-RELATED"/>
    <property type="match status" value="1"/>
</dbReference>
<name>A0A226QA93_9BACL</name>
<dbReference type="Proteomes" id="UP000198378">
    <property type="component" value="Unassembled WGS sequence"/>
</dbReference>
<dbReference type="InterPro" id="IPR015168">
    <property type="entry name" value="SsuA/THI5"/>
</dbReference>
<dbReference type="Gene3D" id="3.40.190.10">
    <property type="entry name" value="Periplasmic binding protein-like II"/>
    <property type="match status" value="2"/>
</dbReference>
<reference evidence="8 9" key="1">
    <citation type="submission" date="2017-05" db="EMBL/GenBank/DDBJ databases">
        <title>The genome sequence of Geobacillus thermocatenulatus DSM 730.</title>
        <authorList>
            <person name="Ramaloko W.T."/>
            <person name="Koen N."/>
            <person name="Polliack S."/>
            <person name="Aliyu H."/>
            <person name="Lebre P."/>
            <person name="Mohr T."/>
            <person name="Oswald F."/>
            <person name="Zwick M."/>
            <person name="Neumann A."/>
            <person name="Syldatk C."/>
            <person name="Cowan D."/>
            <person name="De Maayer P."/>
        </authorList>
    </citation>
    <scope>NUCLEOTIDE SEQUENCE [LARGE SCALE GENOMIC DNA]</scope>
    <source>
        <strain evidence="8 9">BGSC 93A1</strain>
    </source>
</reference>
<dbReference type="InterPro" id="IPR001638">
    <property type="entry name" value="Solute-binding_3/MltF_N"/>
</dbReference>
<organism evidence="8 9">
    <name type="scientific">Geobacillus thermocatenulatus</name>
    <dbReference type="NCBI Taxonomy" id="33938"/>
    <lineage>
        <taxon>Bacteria</taxon>
        <taxon>Bacillati</taxon>
        <taxon>Bacillota</taxon>
        <taxon>Bacilli</taxon>
        <taxon>Bacillales</taxon>
        <taxon>Anoxybacillaceae</taxon>
        <taxon>Geobacillus</taxon>
        <taxon>Geobacillus thermoleovorans group</taxon>
    </lineage>
</organism>
<dbReference type="PROSITE" id="PS51257">
    <property type="entry name" value="PROKAR_LIPOPROTEIN"/>
    <property type="match status" value="1"/>
</dbReference>
<comment type="caution">
    <text evidence="8">The sequence shown here is derived from an EMBL/GenBank/DDBJ whole genome shotgun (WGS) entry which is preliminary data.</text>
</comment>
<dbReference type="AlphaFoldDB" id="A0A226QA93"/>
<keyword evidence="4" id="KW-0732">Signal</keyword>
<evidence type="ECO:0000256" key="1">
    <source>
        <dbReference type="ARBA" id="ARBA00004418"/>
    </source>
</evidence>
<sequence>MGQWLKQKKALWILVIAFFLWMVSGCDGHSRKEDKGSALPRKEGASEVIRIGYQKYGTLNMLKARGDLEKRLKKLGYTVQWSLFPGGPQLLEAMNAGSLDFGHTGEAPPVFAQAAGTPLLYVATTPPNPAAEAILVRKDSPIRTIADLKGKKVALNKGSNVHYLLVQALEKAGLKLSDIRPVYLPPADARAAFEQGSVDAWVIWDPFYAAAEQGGKARVIADGQGLAANREFFFASRSFAEKHADVVNIILEELKKVDRWASSDPKGVAAFLAPELGIDEQALETAAKRRTYSIEPITDEVVAQQQQIADQFYRLGLLPKKIDVKEAVWREGK</sequence>
<evidence type="ECO:0000313" key="9">
    <source>
        <dbReference type="Proteomes" id="UP000198378"/>
    </source>
</evidence>
<comment type="subcellular location">
    <subcellularLocation>
        <location evidence="1">Periplasm</location>
    </subcellularLocation>
</comment>
<gene>
    <name evidence="8" type="ORF">B9L19_04755</name>
</gene>
<comment type="similarity">
    <text evidence="2">Belongs to the bacterial solute-binding protein SsuA/TauA family.</text>
</comment>